<dbReference type="Proteomes" id="UP000249758">
    <property type="component" value="Segment"/>
</dbReference>
<dbReference type="GeneID" id="36841283"/>
<evidence type="ECO:0000256" key="1">
    <source>
        <dbReference type="SAM" id="Phobius"/>
    </source>
</evidence>
<dbReference type="KEGG" id="vg:36841283"/>
<protein>
    <submittedName>
        <fullName evidence="2">Uncharacterized protein</fullName>
    </submittedName>
</protein>
<proteinExistence type="predicted"/>
<feature type="transmembrane region" description="Helical" evidence="1">
    <location>
        <begin position="170"/>
        <end position="191"/>
    </location>
</feature>
<reference evidence="2" key="1">
    <citation type="journal article" date="2018" name="Nat. Commun.">
        <title>Diversity and evolution of the emerging Pandoraviridae family.</title>
        <authorList>
            <person name="Legendre M."/>
            <person name="Fabre E."/>
            <person name="Poirot O."/>
            <person name="Jeudy S."/>
            <person name="Lartigue A."/>
            <person name="Alempic J.M."/>
            <person name="Beucher L."/>
            <person name="Philippe N."/>
            <person name="Bertaux L."/>
            <person name="Christo-Foroux E."/>
            <person name="Labadie K."/>
            <person name="Coute Y."/>
            <person name="Abergel C."/>
            <person name="Claverie J.M."/>
        </authorList>
    </citation>
    <scope>NUCLEOTIDE SEQUENCE [LARGE SCALE GENOMIC DNA]</scope>
    <source>
        <strain evidence="2">Macleodensis</strain>
    </source>
</reference>
<name>A0A2U7UED5_9VIRU</name>
<organism evidence="2">
    <name type="scientific">Pandoravirus macleodensis</name>
    <dbReference type="NCBI Taxonomy" id="2107707"/>
    <lineage>
        <taxon>Viruses</taxon>
        <taxon>Pandoravirus</taxon>
    </lineage>
</organism>
<keyword evidence="1" id="KW-0812">Transmembrane</keyword>
<sequence length="197" mass="20629">MAEAINHANKSDSAPDILEAPIASLASSSSSSSSPCEGAFRLVALGPDDENVQSSDLAVVDTNNDALATRAGDADIQESLAGSCAVVDCCVPTLTKKDKTYLRARADKLIAFITEQQQASAHTHYGNFDDAPIEVQWAISQVHKIDKMLYPQLATGAANRQTNARASGHAYSTICTLSLGLLAGAGVAYLVGWCKSS</sequence>
<keyword evidence="1" id="KW-0472">Membrane</keyword>
<keyword evidence="1" id="KW-1133">Transmembrane helix</keyword>
<evidence type="ECO:0000313" key="2">
    <source>
        <dbReference type="EMBL" id="AVK76828.1"/>
    </source>
</evidence>
<dbReference type="RefSeq" id="YP_009480824.1">
    <property type="nucleotide sequence ID" value="NC_037665.1"/>
</dbReference>
<accession>A0A2U7UED5</accession>
<dbReference type="EMBL" id="MG011691">
    <property type="protein sequence ID" value="AVK76828.1"/>
    <property type="molecule type" value="Genomic_DNA"/>
</dbReference>
<gene>
    <name evidence="2" type="ORF">pmac_cds_140</name>
</gene>